<dbReference type="InterPro" id="IPR006665">
    <property type="entry name" value="OmpA-like"/>
</dbReference>
<protein>
    <submittedName>
        <fullName evidence="10">Flagellar motor protein MotB</fullName>
    </submittedName>
</protein>
<evidence type="ECO:0000256" key="4">
    <source>
        <dbReference type="ARBA" id="ARBA00022692"/>
    </source>
</evidence>
<dbReference type="InterPro" id="IPR025713">
    <property type="entry name" value="MotB-like_N_dom"/>
</dbReference>
<evidence type="ECO:0000256" key="2">
    <source>
        <dbReference type="ARBA" id="ARBA00008914"/>
    </source>
</evidence>
<dbReference type="PROSITE" id="PS51123">
    <property type="entry name" value="OMPA_2"/>
    <property type="match status" value="1"/>
</dbReference>
<keyword evidence="11" id="KW-1185">Reference proteome</keyword>
<evidence type="ECO:0000256" key="3">
    <source>
        <dbReference type="ARBA" id="ARBA00022475"/>
    </source>
</evidence>
<evidence type="ECO:0000256" key="7">
    <source>
        <dbReference type="PROSITE-ProRule" id="PRU00473"/>
    </source>
</evidence>
<dbReference type="GO" id="GO:0005886">
    <property type="term" value="C:plasma membrane"/>
    <property type="evidence" value="ECO:0007669"/>
    <property type="project" value="UniProtKB-SubCell"/>
</dbReference>
<dbReference type="Pfam" id="PF00691">
    <property type="entry name" value="OmpA"/>
    <property type="match status" value="1"/>
</dbReference>
<feature type="domain" description="OmpA-like" evidence="9">
    <location>
        <begin position="147"/>
        <end position="267"/>
    </location>
</feature>
<dbReference type="NCBIfam" id="NF006548">
    <property type="entry name" value="PRK09041.1"/>
    <property type="match status" value="1"/>
</dbReference>
<evidence type="ECO:0000256" key="5">
    <source>
        <dbReference type="ARBA" id="ARBA00022989"/>
    </source>
</evidence>
<dbReference type="Proteomes" id="UP000559809">
    <property type="component" value="Unassembled WGS sequence"/>
</dbReference>
<name>A0A853FX44_9BURK</name>
<keyword evidence="10" id="KW-0966">Cell projection</keyword>
<dbReference type="CDD" id="cd07185">
    <property type="entry name" value="OmpA_C-like"/>
    <property type="match status" value="1"/>
</dbReference>
<dbReference type="InterPro" id="IPR036737">
    <property type="entry name" value="OmpA-like_sf"/>
</dbReference>
<dbReference type="PANTHER" id="PTHR30329">
    <property type="entry name" value="STATOR ELEMENT OF FLAGELLAR MOTOR COMPLEX"/>
    <property type="match status" value="1"/>
</dbReference>
<evidence type="ECO:0000256" key="1">
    <source>
        <dbReference type="ARBA" id="ARBA00004162"/>
    </source>
</evidence>
<keyword evidence="10" id="KW-0282">Flagellum</keyword>
<evidence type="ECO:0000313" key="11">
    <source>
        <dbReference type="Proteomes" id="UP000559809"/>
    </source>
</evidence>
<reference evidence="10 11" key="1">
    <citation type="submission" date="2020-07" db="EMBL/GenBank/DDBJ databases">
        <title>Taxonomic revisions and descriptions of new bacterial species based on genomic comparisons in the high-G+C-content subgroup of the family Alcaligenaceae.</title>
        <authorList>
            <person name="Szabo A."/>
            <person name="Felfoldi T."/>
        </authorList>
    </citation>
    <scope>NUCLEOTIDE SEQUENCE [LARGE SCALE GENOMIC DNA]</scope>
    <source>
        <strain evidence="10 11">LMG 24012</strain>
    </source>
</reference>
<keyword evidence="10" id="KW-0969">Cilium</keyword>
<proteinExistence type="inferred from homology"/>
<dbReference type="PANTHER" id="PTHR30329:SF18">
    <property type="entry name" value="MOTILITY PROTEIN B"/>
    <property type="match status" value="1"/>
</dbReference>
<dbReference type="EMBL" id="JACCEM010000002">
    <property type="protein sequence ID" value="NYT48252.1"/>
    <property type="molecule type" value="Genomic_DNA"/>
</dbReference>
<evidence type="ECO:0000313" key="10">
    <source>
        <dbReference type="EMBL" id="NYT48252.1"/>
    </source>
</evidence>
<keyword evidence="3" id="KW-1003">Cell membrane</keyword>
<comment type="caution">
    <text evidence="10">The sequence shown here is derived from an EMBL/GenBank/DDBJ whole genome shotgun (WGS) entry which is preliminary data.</text>
</comment>
<feature type="compositionally biased region" description="Low complexity" evidence="8">
    <location>
        <begin position="79"/>
        <end position="89"/>
    </location>
</feature>
<evidence type="ECO:0000259" key="9">
    <source>
        <dbReference type="PROSITE" id="PS51123"/>
    </source>
</evidence>
<keyword evidence="5" id="KW-1133">Transmembrane helix</keyword>
<evidence type="ECO:0000256" key="8">
    <source>
        <dbReference type="SAM" id="MobiDB-lite"/>
    </source>
</evidence>
<dbReference type="RefSeq" id="WP_180153574.1">
    <property type="nucleotide sequence ID" value="NZ_JACCEM010000002.1"/>
</dbReference>
<gene>
    <name evidence="10" type="primary">motB</name>
    <name evidence="10" type="ORF">H0A72_02905</name>
</gene>
<comment type="similarity">
    <text evidence="2">Belongs to the MotB family.</text>
</comment>
<keyword evidence="6 7" id="KW-0472">Membrane</keyword>
<evidence type="ECO:0000256" key="6">
    <source>
        <dbReference type="ARBA" id="ARBA00023136"/>
    </source>
</evidence>
<dbReference type="Gene3D" id="3.30.1330.60">
    <property type="entry name" value="OmpA-like domain"/>
    <property type="match status" value="1"/>
</dbReference>
<accession>A0A853FX44</accession>
<organism evidence="10 11">
    <name type="scientific">Parapusillimonas granuli</name>
    <dbReference type="NCBI Taxonomy" id="380911"/>
    <lineage>
        <taxon>Bacteria</taxon>
        <taxon>Pseudomonadati</taxon>
        <taxon>Pseudomonadota</taxon>
        <taxon>Betaproteobacteria</taxon>
        <taxon>Burkholderiales</taxon>
        <taxon>Alcaligenaceae</taxon>
        <taxon>Parapusillimonas</taxon>
    </lineage>
</organism>
<dbReference type="AlphaFoldDB" id="A0A853FX44"/>
<comment type="subcellular location">
    <subcellularLocation>
        <location evidence="1">Cell membrane</location>
        <topology evidence="1">Single-pass membrane protein</topology>
    </subcellularLocation>
</comment>
<dbReference type="Pfam" id="PF13677">
    <property type="entry name" value="MotB_plug"/>
    <property type="match status" value="1"/>
</dbReference>
<sequence>MKKTEPRIVMRRKRKEIEPHHGGSWKIAYADFMTAMMAFFLVMWLLSLVTPRDLQVIAEYFRMPLMTAVTGGMKDDRSASVIPSGSPSIIPNPMPVPSRGDTHTEGDIRDVQRLERLREELDTMIETDPVLQQFKPQLLLDMTPDGLRVQIVDKQNRPMFATGSAQVQPYMRDILRHLGPAFNQLPNSITIAGHTDSAPYASGERHYSNWELSADRANAARRELIAGGLSEKRIKRILGLADSVSLVKDNPAAAVNRRISIVVLNRRAERRIDEVNASEGSGADIMELLEPAHAPILNVPGMPIAPVPPIGP</sequence>
<feature type="region of interest" description="Disordered" evidence="8">
    <location>
        <begin position="76"/>
        <end position="105"/>
    </location>
</feature>
<keyword evidence="4" id="KW-0812">Transmembrane</keyword>
<dbReference type="InterPro" id="IPR050330">
    <property type="entry name" value="Bact_OuterMem_StrucFunc"/>
</dbReference>
<dbReference type="SUPFAM" id="SSF103088">
    <property type="entry name" value="OmpA-like"/>
    <property type="match status" value="1"/>
</dbReference>